<comment type="caution">
    <text evidence="6">The sequence shown here is derived from an EMBL/GenBank/DDBJ whole genome shotgun (WGS) entry which is preliminary data.</text>
</comment>
<dbReference type="Gene3D" id="1.10.30.10">
    <property type="entry name" value="High mobility group box domain"/>
    <property type="match status" value="1"/>
</dbReference>
<evidence type="ECO:0000259" key="5">
    <source>
        <dbReference type="PROSITE" id="PS50118"/>
    </source>
</evidence>
<dbReference type="InterPro" id="IPR050140">
    <property type="entry name" value="SRY-related_HMG-box_TF-like"/>
</dbReference>
<feature type="region of interest" description="Disordered" evidence="4">
    <location>
        <begin position="72"/>
        <end position="93"/>
    </location>
</feature>
<evidence type="ECO:0000256" key="2">
    <source>
        <dbReference type="ARBA" id="ARBA00023163"/>
    </source>
</evidence>
<feature type="compositionally biased region" description="Polar residues" evidence="4">
    <location>
        <begin position="178"/>
        <end position="189"/>
    </location>
</feature>
<dbReference type="SUPFAM" id="SSF47095">
    <property type="entry name" value="HMG-box"/>
    <property type="match status" value="1"/>
</dbReference>
<organism evidence="6 7">
    <name type="scientific">Ambispora leptoticha</name>
    <dbReference type="NCBI Taxonomy" id="144679"/>
    <lineage>
        <taxon>Eukaryota</taxon>
        <taxon>Fungi</taxon>
        <taxon>Fungi incertae sedis</taxon>
        <taxon>Mucoromycota</taxon>
        <taxon>Glomeromycotina</taxon>
        <taxon>Glomeromycetes</taxon>
        <taxon>Archaeosporales</taxon>
        <taxon>Ambisporaceae</taxon>
        <taxon>Ambispora</taxon>
    </lineage>
</organism>
<feature type="region of interest" description="Disordered" evidence="4">
    <location>
        <begin position="234"/>
        <end position="312"/>
    </location>
</feature>
<feature type="compositionally biased region" description="Low complexity" evidence="4">
    <location>
        <begin position="234"/>
        <end position="260"/>
    </location>
</feature>
<accession>A0A9N9FCT2</accession>
<sequence>MPHGHENASNPISPSKLRQIAPALSKKSDYDIYHIPRGYEVLLVPKEDTVANPDIADVGSPISSTKPIIIPLPKSAQSQNNSSWRKRKSNDHIPRPKNCFMAYREHIQHEILQDNPGMNNKLVSVIAAQKWNEESEEVKETWREKAKQLKAEHQLKYPNYKFSPKKKPGKTVTGGRIQKSSKTRASANSKVVGLRKSNLTTESTMHDESAVVIGSPNLFHGNVDNSFWGHYRTPSGESSEWTTTSETSSNNSPSFEASSPGSFSPPTFQVPEFTRSTSPLRFERPPQYQSDTSTSPTINHFNLLETFDPYPP</sequence>
<dbReference type="GO" id="GO:0005634">
    <property type="term" value="C:nucleus"/>
    <property type="evidence" value="ECO:0007669"/>
    <property type="project" value="UniProtKB-UniRule"/>
</dbReference>
<evidence type="ECO:0000256" key="1">
    <source>
        <dbReference type="ARBA" id="ARBA00023125"/>
    </source>
</evidence>
<dbReference type="PANTHER" id="PTHR10270">
    <property type="entry name" value="SOX TRANSCRIPTION FACTOR"/>
    <property type="match status" value="1"/>
</dbReference>
<dbReference type="Pfam" id="PF00505">
    <property type="entry name" value="HMG_box"/>
    <property type="match status" value="1"/>
</dbReference>
<evidence type="ECO:0000313" key="6">
    <source>
        <dbReference type="EMBL" id="CAG8524104.1"/>
    </source>
</evidence>
<dbReference type="AlphaFoldDB" id="A0A9N9FCT2"/>
<proteinExistence type="predicted"/>
<feature type="DNA-binding region" description="HMG box" evidence="3">
    <location>
        <begin position="93"/>
        <end position="161"/>
    </location>
</feature>
<protein>
    <submittedName>
        <fullName evidence="6">9115_t:CDS:1</fullName>
    </submittedName>
</protein>
<dbReference type="PROSITE" id="PS50118">
    <property type="entry name" value="HMG_BOX_2"/>
    <property type="match status" value="1"/>
</dbReference>
<feature type="domain" description="HMG box" evidence="5">
    <location>
        <begin position="93"/>
        <end position="161"/>
    </location>
</feature>
<keyword evidence="1 3" id="KW-0238">DNA-binding</keyword>
<keyword evidence="7" id="KW-1185">Reference proteome</keyword>
<keyword evidence="2" id="KW-0804">Transcription</keyword>
<gene>
    <name evidence="6" type="ORF">ALEPTO_LOCUS4619</name>
</gene>
<name>A0A9N9FCT2_9GLOM</name>
<dbReference type="GO" id="GO:0000978">
    <property type="term" value="F:RNA polymerase II cis-regulatory region sequence-specific DNA binding"/>
    <property type="evidence" value="ECO:0007669"/>
    <property type="project" value="TreeGrafter"/>
</dbReference>
<evidence type="ECO:0000256" key="4">
    <source>
        <dbReference type="SAM" id="MobiDB-lite"/>
    </source>
</evidence>
<dbReference type="PANTHER" id="PTHR10270:SF161">
    <property type="entry name" value="SEX-DETERMINING REGION Y PROTEIN"/>
    <property type="match status" value="1"/>
</dbReference>
<dbReference type="OrthoDB" id="6247875at2759"/>
<keyword evidence="3" id="KW-0539">Nucleus</keyword>
<feature type="compositionally biased region" description="Polar residues" evidence="4">
    <location>
        <begin position="287"/>
        <end position="300"/>
    </location>
</feature>
<reference evidence="6" key="1">
    <citation type="submission" date="2021-06" db="EMBL/GenBank/DDBJ databases">
        <authorList>
            <person name="Kallberg Y."/>
            <person name="Tangrot J."/>
            <person name="Rosling A."/>
        </authorList>
    </citation>
    <scope>NUCLEOTIDE SEQUENCE</scope>
    <source>
        <strain evidence="6">FL130A</strain>
    </source>
</reference>
<dbReference type="GO" id="GO:0030154">
    <property type="term" value="P:cell differentiation"/>
    <property type="evidence" value="ECO:0007669"/>
    <property type="project" value="TreeGrafter"/>
</dbReference>
<dbReference type="CDD" id="cd01389">
    <property type="entry name" value="HMG-box_ROX1-like"/>
    <property type="match status" value="1"/>
</dbReference>
<dbReference type="InterPro" id="IPR009071">
    <property type="entry name" value="HMG_box_dom"/>
</dbReference>
<evidence type="ECO:0000256" key="3">
    <source>
        <dbReference type="PROSITE-ProRule" id="PRU00267"/>
    </source>
</evidence>
<feature type="region of interest" description="Disordered" evidence="4">
    <location>
        <begin position="159"/>
        <end position="191"/>
    </location>
</feature>
<dbReference type="SMART" id="SM00398">
    <property type="entry name" value="HMG"/>
    <property type="match status" value="1"/>
</dbReference>
<dbReference type="InterPro" id="IPR036910">
    <property type="entry name" value="HMG_box_dom_sf"/>
</dbReference>
<evidence type="ECO:0000313" key="7">
    <source>
        <dbReference type="Proteomes" id="UP000789508"/>
    </source>
</evidence>
<dbReference type="GO" id="GO:0001228">
    <property type="term" value="F:DNA-binding transcription activator activity, RNA polymerase II-specific"/>
    <property type="evidence" value="ECO:0007669"/>
    <property type="project" value="TreeGrafter"/>
</dbReference>
<dbReference type="EMBL" id="CAJVPS010001099">
    <property type="protein sequence ID" value="CAG8524104.1"/>
    <property type="molecule type" value="Genomic_DNA"/>
</dbReference>
<dbReference type="Proteomes" id="UP000789508">
    <property type="component" value="Unassembled WGS sequence"/>
</dbReference>